<feature type="domain" description="Alpha-L-rhamnosidase concanavalin-like" evidence="4">
    <location>
        <begin position="529"/>
        <end position="628"/>
    </location>
</feature>
<evidence type="ECO:0000313" key="8">
    <source>
        <dbReference type="EMBL" id="CAG5006265.1"/>
    </source>
</evidence>
<proteinExistence type="predicted"/>
<comment type="catalytic activity">
    <reaction evidence="1">
        <text>Hydrolysis of terminal non-reducing alpha-L-rhamnose residues in alpha-L-rhamnosides.</text>
        <dbReference type="EC" id="3.2.1.40"/>
    </reaction>
</comment>
<dbReference type="Pfam" id="PF17390">
    <property type="entry name" value="Bac_rhamnosid_C"/>
    <property type="match status" value="1"/>
</dbReference>
<evidence type="ECO:0000259" key="6">
    <source>
        <dbReference type="Pfam" id="PF17389"/>
    </source>
</evidence>
<dbReference type="InterPro" id="IPR035396">
    <property type="entry name" value="Bac_rhamnosid6H"/>
</dbReference>
<dbReference type="PIRSF" id="PIRSF010631">
    <property type="entry name" value="A-rhamnsds"/>
    <property type="match status" value="1"/>
</dbReference>
<evidence type="ECO:0000313" key="9">
    <source>
        <dbReference type="Proteomes" id="UP000680038"/>
    </source>
</evidence>
<dbReference type="Gene3D" id="2.60.40.10">
    <property type="entry name" value="Immunoglobulins"/>
    <property type="match status" value="1"/>
</dbReference>
<dbReference type="SUPFAM" id="SSF48208">
    <property type="entry name" value="Six-hairpin glycosidases"/>
    <property type="match status" value="1"/>
</dbReference>
<dbReference type="SUPFAM" id="SSF49785">
    <property type="entry name" value="Galactose-binding domain-like"/>
    <property type="match status" value="1"/>
</dbReference>
<dbReference type="RefSeq" id="WP_215240223.1">
    <property type="nucleotide sequence ID" value="NZ_CAJRAF010000002.1"/>
</dbReference>
<evidence type="ECO:0000259" key="4">
    <source>
        <dbReference type="Pfam" id="PF05592"/>
    </source>
</evidence>
<dbReference type="InterPro" id="IPR016007">
    <property type="entry name" value="Alpha_rhamnosid"/>
</dbReference>
<dbReference type="Pfam" id="PF05592">
    <property type="entry name" value="Bac_rhamnosid"/>
    <property type="match status" value="1"/>
</dbReference>
<accession>A0A916ND66</accession>
<evidence type="ECO:0000259" key="5">
    <source>
        <dbReference type="Pfam" id="PF08531"/>
    </source>
</evidence>
<dbReference type="Gene3D" id="2.60.120.260">
    <property type="entry name" value="Galactose-binding domain-like"/>
    <property type="match status" value="3"/>
</dbReference>
<keyword evidence="9" id="KW-1185">Reference proteome</keyword>
<name>A0A916ND66_9BACT</name>
<dbReference type="InterPro" id="IPR013783">
    <property type="entry name" value="Ig-like_fold"/>
</dbReference>
<dbReference type="InterPro" id="IPR008979">
    <property type="entry name" value="Galactose-bd-like_sf"/>
</dbReference>
<dbReference type="EC" id="3.2.1.40" evidence="2"/>
<sequence>MKIFCSNLLILFATLSYGTPQSVALKTDQLRTEYLVNPVGIDVLQPRLSWELASDTRSQFQSGYQILVGTDSLLLLKDVADAWDSKKVMSSQSSQIPYSGKKLQSKTRYFWKVRAWDANKNAGAWSTIASWSMGLLTKADWQAKWIGAPEQQIPYEQQYYINYGFQSDFVSDKNAKNQWVAIDLGAVEDVRQIRLYPVDYKKIPDGYLFPKRFKVELSNTPDFKNSSVIADESKQDYIKKGLAPYVKNVTSTKGRYLRVVVNKLDKLEEGKYAFAFAELEVMNAASKNIALNKKTTTAVSYNLYPPFSYENWLPEKLTDGFYKSNPDHKSFSLPIPPSPLLRKTFTLHKKVKKATLYASALGLYEFSVNGKKAGTQVLAPEWTDYHKRVQYQTYDVTESLKSGVNVMGAMLADGWYAGSIFSHPDRGSYGFDRRLIGQLEIVYEDGTKGQIVTDGSWKLLENGPIQRASLFDGEFFNAGLLPERWLHADFDDSQWKPVTVDPTIAKTLSAQLNEPIKIIQEIRPVKMFKVKEGTYVFDLGQNIAGWVNLKLNYNPQRDITFRHGEVLDDEGMLYVANLRGAKQMDVYTPGAGNSVDYEPRFTYHGFRYVEISGLTREPDLGDVTGKVVASASPLAGSFESSSQDLNKLWSNILWTQRGNMHSVPTDCPQRDERAGWMGDAQVFAQTSIYNLDMAAFFTKWVRDIRDSQRPEGRYPDFAPQVGIWNNFYNSPGWGDAGVLVPWRLYENYGDTSILAAQYTSMKKYIVFIMKSNPDLIWKNARGNMYGDWLNGNTIISKDYPKEGGKVPDDIYSTAFFQHSTQTVAKAAKLLGHQKDHRFFDSLATAIRSRFVEEYVDADGRVKGNTQAGYAIALDFDLIPRNLREQAAAHMVQAIKDYDFRISTGIQTTIRMMNQLTAFGYNDIAYKLLESRRFPSWIYSIDQGATTIWERWDGYVKGRGFQNVGMNSFNHYAIGAVGEWMYRSILGINTETAGYKHFIVKPVVGGSLTWAKGSYNSVAGKISVDWKQDTNNFKLNVQIPANTTATVFLPKGKNITENGQAISGSKDIRIVETNEKGTSLLVQSGNYHFSVAL</sequence>
<keyword evidence="3" id="KW-0378">Hydrolase</keyword>
<dbReference type="Proteomes" id="UP000680038">
    <property type="component" value="Unassembled WGS sequence"/>
</dbReference>
<dbReference type="InterPro" id="IPR008928">
    <property type="entry name" value="6-hairpin_glycosidase_sf"/>
</dbReference>
<comment type="caution">
    <text evidence="8">The sequence shown here is derived from an EMBL/GenBank/DDBJ whole genome shotgun (WGS) entry which is preliminary data.</text>
</comment>
<dbReference type="GO" id="GO:0005975">
    <property type="term" value="P:carbohydrate metabolic process"/>
    <property type="evidence" value="ECO:0007669"/>
    <property type="project" value="InterPro"/>
</dbReference>
<gene>
    <name evidence="8" type="ORF">DYBT9275_03776</name>
</gene>
<dbReference type="InterPro" id="IPR012341">
    <property type="entry name" value="6hp_glycosidase-like_sf"/>
</dbReference>
<dbReference type="Gene3D" id="1.50.10.10">
    <property type="match status" value="1"/>
</dbReference>
<evidence type="ECO:0000256" key="3">
    <source>
        <dbReference type="ARBA" id="ARBA00022801"/>
    </source>
</evidence>
<organism evidence="8 9">
    <name type="scientific">Dyadobacter helix</name>
    <dbReference type="NCBI Taxonomy" id="2822344"/>
    <lineage>
        <taxon>Bacteria</taxon>
        <taxon>Pseudomonadati</taxon>
        <taxon>Bacteroidota</taxon>
        <taxon>Cytophagia</taxon>
        <taxon>Cytophagales</taxon>
        <taxon>Spirosomataceae</taxon>
        <taxon>Dyadobacter</taxon>
    </lineage>
</organism>
<evidence type="ECO:0000259" key="7">
    <source>
        <dbReference type="Pfam" id="PF17390"/>
    </source>
</evidence>
<protein>
    <recommendedName>
        <fullName evidence="2">alpha-L-rhamnosidase</fullName>
        <ecNumber evidence="2">3.2.1.40</ecNumber>
    </recommendedName>
</protein>
<dbReference type="PANTHER" id="PTHR33307">
    <property type="entry name" value="ALPHA-RHAMNOSIDASE (EUROFUNG)"/>
    <property type="match status" value="1"/>
</dbReference>
<dbReference type="Pfam" id="PF25788">
    <property type="entry name" value="Ig_Rha78A_N"/>
    <property type="match status" value="1"/>
</dbReference>
<dbReference type="InterPro" id="IPR008902">
    <property type="entry name" value="Rhamnosid_concanavalin"/>
</dbReference>
<dbReference type="InterPro" id="IPR035398">
    <property type="entry name" value="Bac_rhamnosid_C"/>
</dbReference>
<dbReference type="AlphaFoldDB" id="A0A916ND66"/>
<feature type="domain" description="Alpha-L-rhamnosidase C-terminal" evidence="7">
    <location>
        <begin position="986"/>
        <end position="1057"/>
    </location>
</feature>
<dbReference type="InterPro" id="IPR013737">
    <property type="entry name" value="Bac_rhamnosid_N"/>
</dbReference>
<feature type="domain" description="Alpha-L-rhamnosidase six-hairpin glycosidase" evidence="6">
    <location>
        <begin position="635"/>
        <end position="984"/>
    </location>
</feature>
<dbReference type="Pfam" id="PF08531">
    <property type="entry name" value="Bac_rhamnosid_N"/>
    <property type="match status" value="1"/>
</dbReference>
<dbReference type="EMBL" id="CAJRAF010000002">
    <property type="protein sequence ID" value="CAG5006265.1"/>
    <property type="molecule type" value="Genomic_DNA"/>
</dbReference>
<dbReference type="GO" id="GO:0030596">
    <property type="term" value="F:alpha-L-rhamnosidase activity"/>
    <property type="evidence" value="ECO:0007669"/>
    <property type="project" value="UniProtKB-EC"/>
</dbReference>
<dbReference type="Gene3D" id="2.60.420.10">
    <property type="entry name" value="Maltose phosphorylase, domain 3"/>
    <property type="match status" value="1"/>
</dbReference>
<dbReference type="Pfam" id="PF17389">
    <property type="entry name" value="Bac_rhamnosid6H"/>
    <property type="match status" value="1"/>
</dbReference>
<reference evidence="8" key="1">
    <citation type="submission" date="2021-04" db="EMBL/GenBank/DDBJ databases">
        <authorList>
            <person name="Rodrigo-Torres L."/>
            <person name="Arahal R. D."/>
            <person name="Lucena T."/>
        </authorList>
    </citation>
    <scope>NUCLEOTIDE SEQUENCE</scope>
    <source>
        <strain evidence="8">CECT 9275</strain>
    </source>
</reference>
<evidence type="ECO:0000256" key="1">
    <source>
        <dbReference type="ARBA" id="ARBA00001445"/>
    </source>
</evidence>
<feature type="domain" description="Bacterial alpha-L-rhamnosidase N-terminal" evidence="5">
    <location>
        <begin position="349"/>
        <end position="519"/>
    </location>
</feature>
<evidence type="ECO:0000256" key="2">
    <source>
        <dbReference type="ARBA" id="ARBA00012652"/>
    </source>
</evidence>
<dbReference type="PANTHER" id="PTHR33307:SF6">
    <property type="entry name" value="ALPHA-RHAMNOSIDASE (EUROFUNG)-RELATED"/>
    <property type="match status" value="1"/>
</dbReference>